<dbReference type="Proteomes" id="UP001055879">
    <property type="component" value="Linkage Group LG07"/>
</dbReference>
<evidence type="ECO:0000313" key="1">
    <source>
        <dbReference type="EMBL" id="KAI3715103.1"/>
    </source>
</evidence>
<accession>A0ACB9AZJ3</accession>
<protein>
    <submittedName>
        <fullName evidence="1">Uncharacterized protein</fullName>
    </submittedName>
</protein>
<reference evidence="1 2" key="2">
    <citation type="journal article" date="2022" name="Mol. Ecol. Resour.">
        <title>The genomes of chicory, endive, great burdock and yacon provide insights into Asteraceae paleo-polyploidization history and plant inulin production.</title>
        <authorList>
            <person name="Fan W."/>
            <person name="Wang S."/>
            <person name="Wang H."/>
            <person name="Wang A."/>
            <person name="Jiang F."/>
            <person name="Liu H."/>
            <person name="Zhao H."/>
            <person name="Xu D."/>
            <person name="Zhang Y."/>
        </authorList>
    </citation>
    <scope>NUCLEOTIDE SEQUENCE [LARGE SCALE GENOMIC DNA]</scope>
    <source>
        <strain evidence="2">cv. Niubang</strain>
    </source>
</reference>
<evidence type="ECO:0000313" key="2">
    <source>
        <dbReference type="Proteomes" id="UP001055879"/>
    </source>
</evidence>
<gene>
    <name evidence="1" type="ORF">L6452_22070</name>
</gene>
<name>A0ACB9AZJ3_ARCLA</name>
<keyword evidence="2" id="KW-1185">Reference proteome</keyword>
<dbReference type="EMBL" id="CM042053">
    <property type="protein sequence ID" value="KAI3715103.1"/>
    <property type="molecule type" value="Genomic_DNA"/>
</dbReference>
<organism evidence="1 2">
    <name type="scientific">Arctium lappa</name>
    <name type="common">Greater burdock</name>
    <name type="synonym">Lappa major</name>
    <dbReference type="NCBI Taxonomy" id="4217"/>
    <lineage>
        <taxon>Eukaryota</taxon>
        <taxon>Viridiplantae</taxon>
        <taxon>Streptophyta</taxon>
        <taxon>Embryophyta</taxon>
        <taxon>Tracheophyta</taxon>
        <taxon>Spermatophyta</taxon>
        <taxon>Magnoliopsida</taxon>
        <taxon>eudicotyledons</taxon>
        <taxon>Gunneridae</taxon>
        <taxon>Pentapetalae</taxon>
        <taxon>asterids</taxon>
        <taxon>campanulids</taxon>
        <taxon>Asterales</taxon>
        <taxon>Asteraceae</taxon>
        <taxon>Carduoideae</taxon>
        <taxon>Cardueae</taxon>
        <taxon>Arctiinae</taxon>
        <taxon>Arctium</taxon>
    </lineage>
</organism>
<comment type="caution">
    <text evidence="1">The sequence shown here is derived from an EMBL/GenBank/DDBJ whole genome shotgun (WGS) entry which is preliminary data.</text>
</comment>
<reference evidence="2" key="1">
    <citation type="journal article" date="2022" name="Mol. Ecol. Resour.">
        <title>The genomes of chicory, endive, great burdock and yacon provide insights into Asteraceae palaeo-polyploidization history and plant inulin production.</title>
        <authorList>
            <person name="Fan W."/>
            <person name="Wang S."/>
            <person name="Wang H."/>
            <person name="Wang A."/>
            <person name="Jiang F."/>
            <person name="Liu H."/>
            <person name="Zhao H."/>
            <person name="Xu D."/>
            <person name="Zhang Y."/>
        </authorList>
    </citation>
    <scope>NUCLEOTIDE SEQUENCE [LARGE SCALE GENOMIC DNA]</scope>
    <source>
        <strain evidence="2">cv. Niubang</strain>
    </source>
</reference>
<sequence length="162" mass="18131">MSSSTYKDDQLTTTTTTKKQIFILSGQSNMVGRGGIKNKHWDCIVPRDCKPDPSIIHRLNDNLIWETIQEPLHTNIDTKKIYGVGPMMSFANALKNYINGVIDLVQSPLRNGAKKKLYEDMVKRAKSAASSGGDQINSLLPRGKAICRLTALLNLIKLIWKF</sequence>
<proteinExistence type="predicted"/>